<protein>
    <recommendedName>
        <fullName evidence="5">DUF455 domain protein</fullName>
    </recommendedName>
</protein>
<feature type="region of interest" description="Disordered" evidence="2">
    <location>
        <begin position="258"/>
        <end position="291"/>
    </location>
</feature>
<proteinExistence type="inferred from homology"/>
<evidence type="ECO:0000256" key="2">
    <source>
        <dbReference type="SAM" id="MobiDB-lite"/>
    </source>
</evidence>
<gene>
    <name evidence="3" type="ORF">BJX63DRAFT_199927</name>
</gene>
<comment type="caution">
    <text evidence="3">The sequence shown here is derived from an EMBL/GenBank/DDBJ whole genome shotgun (WGS) entry which is preliminary data.</text>
</comment>
<dbReference type="Proteomes" id="UP001610334">
    <property type="component" value="Unassembled WGS sequence"/>
</dbReference>
<reference evidence="3 4" key="1">
    <citation type="submission" date="2024-07" db="EMBL/GenBank/DDBJ databases">
        <title>Section-level genome sequencing and comparative genomics of Aspergillus sections Usti and Cavernicolus.</title>
        <authorList>
            <consortium name="Lawrence Berkeley National Laboratory"/>
            <person name="Nybo J.L."/>
            <person name="Vesth T.C."/>
            <person name="Theobald S."/>
            <person name="Frisvad J.C."/>
            <person name="Larsen T.O."/>
            <person name="Kjaerboelling I."/>
            <person name="Rothschild-Mancinelli K."/>
            <person name="Lyhne E.K."/>
            <person name="Kogle M.E."/>
            <person name="Barry K."/>
            <person name="Clum A."/>
            <person name="Na H."/>
            <person name="Ledsgaard L."/>
            <person name="Lin J."/>
            <person name="Lipzen A."/>
            <person name="Kuo A."/>
            <person name="Riley R."/>
            <person name="Mondo S."/>
            <person name="Labutti K."/>
            <person name="Haridas S."/>
            <person name="Pangalinan J."/>
            <person name="Salamov A.A."/>
            <person name="Simmons B.A."/>
            <person name="Magnuson J.K."/>
            <person name="Chen J."/>
            <person name="Drula E."/>
            <person name="Henrissat B."/>
            <person name="Wiebenga A."/>
            <person name="Lubbers R.J."/>
            <person name="Gomes A.C."/>
            <person name="Makela M.R."/>
            <person name="Stajich J."/>
            <person name="Grigoriev I.V."/>
            <person name="Mortensen U.H."/>
            <person name="De Vries R.P."/>
            <person name="Baker S.E."/>
            <person name="Andersen M.R."/>
        </authorList>
    </citation>
    <scope>NUCLEOTIDE SEQUENCE [LARGE SCALE GENOMIC DNA]</scope>
    <source>
        <strain evidence="3 4">CBS 588.65</strain>
    </source>
</reference>
<sequence length="383" mass="42054">MQGFNMGRYVPPDLEGTTTGNALHKKHPLGSRARHLQSNGALIVRFELPFATWCTTCKPEAIIGQGVRFNAEKKKVGNYYSTPIHSFRFKHTACGGWIEIRTDPKNTAYVVTEGGRRRDYGVDEEGRGVGEIMVGRTGGAAGDDPFAKIEGKVEDKRVVDEARSRILELQRRQDRDWDDPYEVSRRLRRGFRAERKVLEKKEEGKEALKEKMSLGIEIVDETEEDRVRASLVEFEDQSGVGRGARRVRNRALFEKADSVSASSSSVSGMGVSKGSGLDGKNTKGKSGKRKAADLVAERKALFRSELTENTRAAVDPFLNDVDGWQAGGKKRKAMGKGEGKKEGDLATDSGSQAAPVDTVHKVADREVKSMGASALVDYGSDSE</sequence>
<evidence type="ECO:0000256" key="1">
    <source>
        <dbReference type="ARBA" id="ARBA00005595"/>
    </source>
</evidence>
<feature type="region of interest" description="Disordered" evidence="2">
    <location>
        <begin position="319"/>
        <end position="357"/>
    </location>
</feature>
<evidence type="ECO:0000313" key="4">
    <source>
        <dbReference type="Proteomes" id="UP001610334"/>
    </source>
</evidence>
<keyword evidence="4" id="KW-1185">Reference proteome</keyword>
<dbReference type="EMBL" id="JBFXLT010000033">
    <property type="protein sequence ID" value="KAL2814486.1"/>
    <property type="molecule type" value="Genomic_DNA"/>
</dbReference>
<name>A0ABR4HG73_9EURO</name>
<dbReference type="Pfam" id="PF04502">
    <property type="entry name" value="Saf4_Yju2"/>
    <property type="match status" value="1"/>
</dbReference>
<dbReference type="PANTHER" id="PTHR12111:SF2">
    <property type="entry name" value="SPLICING FACTOR YJU2B-RELATED"/>
    <property type="match status" value="1"/>
</dbReference>
<comment type="similarity">
    <text evidence="1">Belongs to the CWC16 family.</text>
</comment>
<feature type="compositionally biased region" description="Low complexity" evidence="2">
    <location>
        <begin position="258"/>
        <end position="270"/>
    </location>
</feature>
<evidence type="ECO:0000313" key="3">
    <source>
        <dbReference type="EMBL" id="KAL2814486.1"/>
    </source>
</evidence>
<dbReference type="InterPro" id="IPR007590">
    <property type="entry name" value="Saf4/Yju2"/>
</dbReference>
<organism evidence="3 4">
    <name type="scientific">Aspergillus granulosus</name>
    <dbReference type="NCBI Taxonomy" id="176169"/>
    <lineage>
        <taxon>Eukaryota</taxon>
        <taxon>Fungi</taxon>
        <taxon>Dikarya</taxon>
        <taxon>Ascomycota</taxon>
        <taxon>Pezizomycotina</taxon>
        <taxon>Eurotiomycetes</taxon>
        <taxon>Eurotiomycetidae</taxon>
        <taxon>Eurotiales</taxon>
        <taxon>Aspergillaceae</taxon>
        <taxon>Aspergillus</taxon>
        <taxon>Aspergillus subgen. Nidulantes</taxon>
    </lineage>
</organism>
<dbReference type="PANTHER" id="PTHR12111">
    <property type="entry name" value="SPLICING FACTOR YJU2"/>
    <property type="match status" value="1"/>
</dbReference>
<evidence type="ECO:0008006" key="5">
    <source>
        <dbReference type="Google" id="ProtNLM"/>
    </source>
</evidence>
<feature type="compositionally biased region" description="Basic and acidic residues" evidence="2">
    <location>
        <begin position="335"/>
        <end position="344"/>
    </location>
</feature>
<accession>A0ABR4HG73</accession>